<reference evidence="4 5" key="1">
    <citation type="submission" date="2015-05" db="EMBL/GenBank/DDBJ databases">
        <title>Genome sequencing and analysis of members of genus Stenotrophomonas.</title>
        <authorList>
            <person name="Patil P.P."/>
            <person name="Midha S."/>
            <person name="Patil P.B."/>
        </authorList>
    </citation>
    <scope>NUCLEOTIDE SEQUENCE [LARGE SCALE GENOMIC DNA]</scope>
    <source>
        <strain evidence="4 5">DSM 21508</strain>
    </source>
</reference>
<feature type="repeat" description="ANK" evidence="1">
    <location>
        <begin position="424"/>
        <end position="452"/>
    </location>
</feature>
<evidence type="ECO:0000256" key="1">
    <source>
        <dbReference type="PROSITE-ProRule" id="PRU00023"/>
    </source>
</evidence>
<evidence type="ECO:0000313" key="5">
    <source>
        <dbReference type="Proteomes" id="UP000051386"/>
    </source>
</evidence>
<dbReference type="PROSITE" id="PS50297">
    <property type="entry name" value="ANK_REP_REGION"/>
    <property type="match status" value="2"/>
</dbReference>
<dbReference type="SUPFAM" id="SSF48403">
    <property type="entry name" value="Ankyrin repeat"/>
    <property type="match status" value="1"/>
</dbReference>
<feature type="transmembrane region" description="Helical" evidence="2">
    <location>
        <begin position="12"/>
        <end position="31"/>
    </location>
</feature>
<feature type="transmembrane region" description="Helical" evidence="2">
    <location>
        <begin position="312"/>
        <end position="332"/>
    </location>
</feature>
<feature type="transmembrane region" description="Helical" evidence="2">
    <location>
        <begin position="43"/>
        <end position="61"/>
    </location>
</feature>
<dbReference type="Pfam" id="PF05569">
    <property type="entry name" value="Peptidase_M56"/>
    <property type="match status" value="1"/>
</dbReference>
<protein>
    <recommendedName>
        <fullName evidence="3">Peptidase M56 domain-containing protein</fullName>
    </recommendedName>
</protein>
<organism evidence="4 5">
    <name type="scientific">Stenotrophomonas chelatiphaga</name>
    <dbReference type="NCBI Taxonomy" id="517011"/>
    <lineage>
        <taxon>Bacteria</taxon>
        <taxon>Pseudomonadati</taxon>
        <taxon>Pseudomonadota</taxon>
        <taxon>Gammaproteobacteria</taxon>
        <taxon>Lysobacterales</taxon>
        <taxon>Lysobacteraceae</taxon>
        <taxon>Stenotrophomonas</taxon>
    </lineage>
</organism>
<feature type="repeat" description="ANK" evidence="1">
    <location>
        <begin position="457"/>
        <end position="485"/>
    </location>
</feature>
<dbReference type="InterPro" id="IPR008756">
    <property type="entry name" value="Peptidase_M56"/>
</dbReference>
<sequence length="521" mass="54341">MSLEWVPTLLMIGAQHLWQSALLMGVVALLLRRSRLSAETRSWVLLAAFVLAAASPLLVLLPGAPAASETQGIAVATLPASATTAAVSPVATDAAAPASRLPAISAMLLPLLALAWLTGTLVHLLRLARAWQQARRLHRTATLSPALESALRWSLPPGARIALSTTAPGPMVVGLWTPRILIPPHLVDALSASALRDMLLHEAAHIHRRDLWVAAAQHAVLALYWWNPLTKRLGIELERAREMACDARAARQSGGGQQYASSLLKAVAGLMPRSAAQGPLAVGMSGQRGGLAERVDGLLAIDTQRVAPARRMAWTTLCVAGLLACAGLSVAATPRLGAPLASTPRDAGGRTTAVYTSAQVERLIAAAASGDSAEVQRLVTAGVPVDARQRGDGTALIAASRNGQLAMVDQLLALGARADLPSAGDGNPLIVAAGRGHLPVVQRLLAAGADVNRIVPGDETPLINAARSGDLATLAYLVEHGADVNLGVVADLGQWRSPLNQARSADIRSYLQQRGAVAERR</sequence>
<dbReference type="PROSITE" id="PS50088">
    <property type="entry name" value="ANK_REPEAT"/>
    <property type="match status" value="2"/>
</dbReference>
<dbReference type="Pfam" id="PF12796">
    <property type="entry name" value="Ank_2"/>
    <property type="match status" value="1"/>
</dbReference>
<name>A0A0R0DIG7_9GAMM</name>
<keyword evidence="2" id="KW-0472">Membrane</keyword>
<dbReference type="CDD" id="cd07341">
    <property type="entry name" value="M56_BlaR1_MecR1_like"/>
    <property type="match status" value="1"/>
</dbReference>
<evidence type="ECO:0000259" key="3">
    <source>
        <dbReference type="Pfam" id="PF05569"/>
    </source>
</evidence>
<dbReference type="InterPro" id="IPR036770">
    <property type="entry name" value="Ankyrin_rpt-contain_sf"/>
</dbReference>
<dbReference type="Gene3D" id="1.25.40.20">
    <property type="entry name" value="Ankyrin repeat-containing domain"/>
    <property type="match status" value="1"/>
</dbReference>
<accession>A0A0R0DIG7</accession>
<proteinExistence type="predicted"/>
<dbReference type="Proteomes" id="UP000051386">
    <property type="component" value="Unassembled WGS sequence"/>
</dbReference>
<dbReference type="PANTHER" id="PTHR34978:SF3">
    <property type="entry name" value="SLR0241 PROTEIN"/>
    <property type="match status" value="1"/>
</dbReference>
<gene>
    <name evidence="4" type="ORF">ABB28_00580</name>
</gene>
<dbReference type="Pfam" id="PF00023">
    <property type="entry name" value="Ank"/>
    <property type="match status" value="1"/>
</dbReference>
<dbReference type="AlphaFoldDB" id="A0A0R0DIG7"/>
<keyword evidence="1" id="KW-0040">ANK repeat</keyword>
<keyword evidence="2" id="KW-1133">Transmembrane helix</keyword>
<feature type="transmembrane region" description="Helical" evidence="2">
    <location>
        <begin position="107"/>
        <end position="128"/>
    </location>
</feature>
<keyword evidence="5" id="KW-1185">Reference proteome</keyword>
<evidence type="ECO:0000256" key="2">
    <source>
        <dbReference type="SAM" id="Phobius"/>
    </source>
</evidence>
<dbReference type="SMART" id="SM00248">
    <property type="entry name" value="ANK"/>
    <property type="match status" value="3"/>
</dbReference>
<dbReference type="PANTHER" id="PTHR34978">
    <property type="entry name" value="POSSIBLE SENSOR-TRANSDUCER PROTEIN BLAR"/>
    <property type="match status" value="1"/>
</dbReference>
<dbReference type="PATRIC" id="fig|517011.3.peg.861"/>
<evidence type="ECO:0000313" key="4">
    <source>
        <dbReference type="EMBL" id="KRG77684.1"/>
    </source>
</evidence>
<feature type="domain" description="Peptidase M56" evidence="3">
    <location>
        <begin position="35"/>
        <end position="295"/>
    </location>
</feature>
<dbReference type="RefSeq" id="WP_057506757.1">
    <property type="nucleotide sequence ID" value="NZ_LDJK01000002.1"/>
</dbReference>
<dbReference type="InterPro" id="IPR002110">
    <property type="entry name" value="Ankyrin_rpt"/>
</dbReference>
<dbReference type="InterPro" id="IPR052173">
    <property type="entry name" value="Beta-lactam_resp_regulator"/>
</dbReference>
<dbReference type="EMBL" id="LDJK01000002">
    <property type="protein sequence ID" value="KRG77684.1"/>
    <property type="molecule type" value="Genomic_DNA"/>
</dbReference>
<keyword evidence="2" id="KW-0812">Transmembrane</keyword>
<comment type="caution">
    <text evidence="4">The sequence shown here is derived from an EMBL/GenBank/DDBJ whole genome shotgun (WGS) entry which is preliminary data.</text>
</comment>